<keyword evidence="5 10" id="KW-0645">Protease</keyword>
<keyword evidence="9 10" id="KW-0915">Sodium</keyword>
<keyword evidence="4 10" id="KW-0021">Allosteric enzyme</keyword>
<dbReference type="Gene3D" id="3.60.20.10">
    <property type="entry name" value="Glutamine Phosphoribosylpyrophosphate, subunit 1, domain 1"/>
    <property type="match status" value="1"/>
</dbReference>
<dbReference type="NCBIfam" id="NF003964">
    <property type="entry name" value="PRK05456.1"/>
    <property type="match status" value="1"/>
</dbReference>
<comment type="subunit">
    <text evidence="10">A double ring-shaped homohexamer of HslV is capped on each side by a ring-shaped HslU homohexamer. The assembly of the HslU/HslV complex is dependent on binding of ATP.</text>
</comment>
<dbReference type="GO" id="GO:0005839">
    <property type="term" value="C:proteasome core complex"/>
    <property type="evidence" value="ECO:0007669"/>
    <property type="project" value="InterPro"/>
</dbReference>
<dbReference type="InterPro" id="IPR023333">
    <property type="entry name" value="Proteasome_suB-type"/>
</dbReference>
<dbReference type="OrthoDB" id="9804884at2"/>
<dbReference type="HAMAP" id="MF_00248">
    <property type="entry name" value="HslV"/>
    <property type="match status" value="1"/>
</dbReference>
<evidence type="ECO:0000256" key="5">
    <source>
        <dbReference type="ARBA" id="ARBA00022670"/>
    </source>
</evidence>
<evidence type="ECO:0000256" key="3">
    <source>
        <dbReference type="ARBA" id="ARBA00022490"/>
    </source>
</evidence>
<dbReference type="Pfam" id="PF00227">
    <property type="entry name" value="Proteasome"/>
    <property type="match status" value="1"/>
</dbReference>
<evidence type="ECO:0000256" key="2">
    <source>
        <dbReference type="ARBA" id="ARBA00006053"/>
    </source>
</evidence>
<dbReference type="EMBL" id="SJPG01000001">
    <property type="protein sequence ID" value="TWT62294.1"/>
    <property type="molecule type" value="Genomic_DNA"/>
</dbReference>
<comment type="caution">
    <text evidence="11">The sequence shown here is derived from an EMBL/GenBank/DDBJ whole genome shotgun (WGS) entry which is preliminary data.</text>
</comment>
<feature type="binding site" evidence="10">
    <location>
        <position position="173"/>
    </location>
    <ligand>
        <name>Na(+)</name>
        <dbReference type="ChEBI" id="CHEBI:29101"/>
    </ligand>
</feature>
<comment type="function">
    <text evidence="10">Protease subunit of a proteasome-like degradation complex believed to be a general protein degrading machinery.</text>
</comment>
<feature type="binding site" evidence="10">
    <location>
        <position position="170"/>
    </location>
    <ligand>
        <name>Na(+)</name>
        <dbReference type="ChEBI" id="CHEBI:29101"/>
    </ligand>
</feature>
<dbReference type="GO" id="GO:0009376">
    <property type="term" value="C:HslUV protease complex"/>
    <property type="evidence" value="ECO:0007669"/>
    <property type="project" value="UniProtKB-UniRule"/>
</dbReference>
<keyword evidence="6 10" id="KW-0888">Threonine protease</keyword>
<keyword evidence="3 10" id="KW-0963">Cytoplasm</keyword>
<evidence type="ECO:0000256" key="7">
    <source>
        <dbReference type="ARBA" id="ARBA00022723"/>
    </source>
</evidence>
<evidence type="ECO:0000256" key="6">
    <source>
        <dbReference type="ARBA" id="ARBA00022698"/>
    </source>
</evidence>
<reference evidence="11 12" key="1">
    <citation type="submission" date="2019-02" db="EMBL/GenBank/DDBJ databases">
        <title>Deep-cultivation of Planctomycetes and their phenomic and genomic characterization uncovers novel biology.</title>
        <authorList>
            <person name="Wiegand S."/>
            <person name="Jogler M."/>
            <person name="Boedeker C."/>
            <person name="Pinto D."/>
            <person name="Vollmers J."/>
            <person name="Rivas-Marin E."/>
            <person name="Kohn T."/>
            <person name="Peeters S.H."/>
            <person name="Heuer A."/>
            <person name="Rast P."/>
            <person name="Oberbeckmann S."/>
            <person name="Bunk B."/>
            <person name="Jeske O."/>
            <person name="Meyerdierks A."/>
            <person name="Storesund J.E."/>
            <person name="Kallscheuer N."/>
            <person name="Luecker S."/>
            <person name="Lage O.M."/>
            <person name="Pohl T."/>
            <person name="Merkel B.J."/>
            <person name="Hornburger P."/>
            <person name="Mueller R.-W."/>
            <person name="Bruemmer F."/>
            <person name="Labrenz M."/>
            <person name="Spormann A.M."/>
            <person name="Op Den Camp H."/>
            <person name="Overmann J."/>
            <person name="Amann R."/>
            <person name="Jetten M.S.M."/>
            <person name="Mascher T."/>
            <person name="Medema M.H."/>
            <person name="Devos D.P."/>
            <person name="Kaster A.-K."/>
            <person name="Ovreas L."/>
            <person name="Rohde M."/>
            <person name="Galperin M.Y."/>
            <person name="Jogler C."/>
        </authorList>
    </citation>
    <scope>NUCLEOTIDE SEQUENCE [LARGE SCALE GENOMIC DNA]</scope>
    <source>
        <strain evidence="11 12">Pan54</strain>
    </source>
</reference>
<evidence type="ECO:0000256" key="4">
    <source>
        <dbReference type="ARBA" id="ARBA00022533"/>
    </source>
</evidence>
<dbReference type="PROSITE" id="PS51476">
    <property type="entry name" value="PROTEASOME_BETA_2"/>
    <property type="match status" value="1"/>
</dbReference>
<keyword evidence="7 10" id="KW-0479">Metal-binding</keyword>
<accession>A0A5C5XHH7</accession>
<dbReference type="PANTHER" id="PTHR32194">
    <property type="entry name" value="METALLOPROTEASE TLDD"/>
    <property type="match status" value="1"/>
</dbReference>
<comment type="catalytic activity">
    <reaction evidence="10">
        <text>ATP-dependent cleavage of peptide bonds with broad specificity.</text>
        <dbReference type="EC" id="3.4.25.2"/>
    </reaction>
</comment>
<dbReference type="SUPFAM" id="SSF56235">
    <property type="entry name" value="N-terminal nucleophile aminohydrolases (Ntn hydrolases)"/>
    <property type="match status" value="1"/>
</dbReference>
<evidence type="ECO:0000256" key="8">
    <source>
        <dbReference type="ARBA" id="ARBA00022801"/>
    </source>
</evidence>
<dbReference type="CDD" id="cd01913">
    <property type="entry name" value="protease_HslV"/>
    <property type="match status" value="1"/>
</dbReference>
<organism evidence="11 12">
    <name type="scientific">Rubinisphaera italica</name>
    <dbReference type="NCBI Taxonomy" id="2527969"/>
    <lineage>
        <taxon>Bacteria</taxon>
        <taxon>Pseudomonadati</taxon>
        <taxon>Planctomycetota</taxon>
        <taxon>Planctomycetia</taxon>
        <taxon>Planctomycetales</taxon>
        <taxon>Planctomycetaceae</taxon>
        <taxon>Rubinisphaera</taxon>
    </lineage>
</organism>
<keyword evidence="8 10" id="KW-0378">Hydrolase</keyword>
<sequence>MTQYSKVKARSTTILTVRHQGKVAIGGDGQVTYGDNVLKNDTKKVRRILNGDVIVGFAGSTADAFALMERFETKAKDFPGNIPRAATELARDWRTDRVLRKLEALMIVVNPDHSLLITGQGDVVSPQDDIIGIGSGGNYAVAAARALVRHSNLSAKEIVEQSLTIASEIDIYTNSNLTIEEIDEAK</sequence>
<dbReference type="EC" id="3.4.25.2" evidence="10"/>
<keyword evidence="12" id="KW-1185">Reference proteome</keyword>
<comment type="similarity">
    <text evidence="2 10">Belongs to the peptidase T1B family. HslV subfamily.</text>
</comment>
<dbReference type="InterPro" id="IPR001353">
    <property type="entry name" value="Proteasome_sua/b"/>
</dbReference>
<feature type="active site" evidence="10">
    <location>
        <position position="12"/>
    </location>
</feature>
<evidence type="ECO:0000256" key="1">
    <source>
        <dbReference type="ARBA" id="ARBA00004496"/>
    </source>
</evidence>
<dbReference type="NCBIfam" id="TIGR03692">
    <property type="entry name" value="ATP_dep_HslV"/>
    <property type="match status" value="1"/>
</dbReference>
<dbReference type="GO" id="GO:0051603">
    <property type="term" value="P:proteolysis involved in protein catabolic process"/>
    <property type="evidence" value="ECO:0007669"/>
    <property type="project" value="InterPro"/>
</dbReference>
<feature type="binding site" evidence="10">
    <location>
        <position position="167"/>
    </location>
    <ligand>
        <name>Na(+)</name>
        <dbReference type="ChEBI" id="CHEBI:29101"/>
    </ligand>
</feature>
<dbReference type="AlphaFoldDB" id="A0A5C5XHH7"/>
<dbReference type="PANTHER" id="PTHR32194:SF0">
    <property type="entry name" value="ATP-DEPENDENT PROTEASE SUBUNIT HSLV"/>
    <property type="match status" value="1"/>
</dbReference>
<dbReference type="GO" id="GO:0004298">
    <property type="term" value="F:threonine-type endopeptidase activity"/>
    <property type="evidence" value="ECO:0007669"/>
    <property type="project" value="UniProtKB-KW"/>
</dbReference>
<evidence type="ECO:0000313" key="11">
    <source>
        <dbReference type="EMBL" id="TWT62294.1"/>
    </source>
</evidence>
<dbReference type="PIRSF" id="PIRSF039093">
    <property type="entry name" value="HslV"/>
    <property type="match status" value="1"/>
</dbReference>
<name>A0A5C5XHH7_9PLAN</name>
<protein>
    <recommendedName>
        <fullName evidence="10">ATP-dependent protease subunit HslV</fullName>
        <ecNumber evidence="10">3.4.25.2</ecNumber>
    </recommendedName>
</protein>
<dbReference type="Proteomes" id="UP000316095">
    <property type="component" value="Unassembled WGS sequence"/>
</dbReference>
<dbReference type="InterPro" id="IPR022281">
    <property type="entry name" value="ATP-dep_Prtase_HsIV_su"/>
</dbReference>
<dbReference type="RefSeq" id="WP_146504169.1">
    <property type="nucleotide sequence ID" value="NZ_SJPG01000001.1"/>
</dbReference>
<evidence type="ECO:0000256" key="10">
    <source>
        <dbReference type="HAMAP-Rule" id="MF_00248"/>
    </source>
</evidence>
<dbReference type="GO" id="GO:0046872">
    <property type="term" value="F:metal ion binding"/>
    <property type="evidence" value="ECO:0007669"/>
    <property type="project" value="UniProtKB-KW"/>
</dbReference>
<gene>
    <name evidence="10 11" type="primary">hslV</name>
    <name evidence="11" type="ORF">Pan54_30350</name>
</gene>
<evidence type="ECO:0000313" key="12">
    <source>
        <dbReference type="Proteomes" id="UP000316095"/>
    </source>
</evidence>
<comment type="activity regulation">
    <text evidence="10">Allosterically activated by HslU binding.</text>
</comment>
<dbReference type="InterPro" id="IPR029055">
    <property type="entry name" value="Ntn_hydrolases_N"/>
</dbReference>
<evidence type="ECO:0000256" key="9">
    <source>
        <dbReference type="ARBA" id="ARBA00023053"/>
    </source>
</evidence>
<proteinExistence type="inferred from homology"/>
<comment type="subcellular location">
    <subcellularLocation>
        <location evidence="1 10">Cytoplasm</location>
    </subcellularLocation>
</comment>